<keyword evidence="6 13" id="KW-0812">Transmembrane</keyword>
<keyword evidence="10" id="KW-0408">Iron</keyword>
<feature type="transmembrane region" description="Helical" evidence="13">
    <location>
        <begin position="70"/>
        <end position="94"/>
    </location>
</feature>
<dbReference type="GO" id="GO:0020037">
    <property type="term" value="F:heme binding"/>
    <property type="evidence" value="ECO:0007669"/>
    <property type="project" value="TreeGrafter"/>
</dbReference>
<keyword evidence="5" id="KW-0349">Heme</keyword>
<dbReference type="InterPro" id="IPR016174">
    <property type="entry name" value="Di-haem_cyt_TM"/>
</dbReference>
<dbReference type="InterPro" id="IPR052168">
    <property type="entry name" value="Cytochrome_b561_oxidase"/>
</dbReference>
<feature type="transmembrane region" description="Helical" evidence="13">
    <location>
        <begin position="31"/>
        <end position="50"/>
    </location>
</feature>
<evidence type="ECO:0000256" key="12">
    <source>
        <dbReference type="ARBA" id="ARBA00037975"/>
    </source>
</evidence>
<comment type="cofactor">
    <cofactor evidence="1">
        <name>heme b</name>
        <dbReference type="ChEBI" id="CHEBI:60344"/>
    </cofactor>
</comment>
<evidence type="ECO:0000256" key="7">
    <source>
        <dbReference type="ARBA" id="ARBA00022723"/>
    </source>
</evidence>
<dbReference type="Proteomes" id="UP000249493">
    <property type="component" value="Unassembled WGS sequence"/>
</dbReference>
<evidence type="ECO:0000256" key="6">
    <source>
        <dbReference type="ARBA" id="ARBA00022692"/>
    </source>
</evidence>
<dbReference type="GO" id="GO:0009055">
    <property type="term" value="F:electron transfer activity"/>
    <property type="evidence" value="ECO:0007669"/>
    <property type="project" value="InterPro"/>
</dbReference>
<comment type="caution">
    <text evidence="15">The sequence shown here is derived from an EMBL/GenBank/DDBJ whole genome shotgun (WGS) entry which is preliminary data.</text>
</comment>
<evidence type="ECO:0000256" key="13">
    <source>
        <dbReference type="SAM" id="Phobius"/>
    </source>
</evidence>
<evidence type="ECO:0000256" key="10">
    <source>
        <dbReference type="ARBA" id="ARBA00023004"/>
    </source>
</evidence>
<comment type="subcellular location">
    <subcellularLocation>
        <location evidence="2">Cell membrane</location>
        <topology evidence="2">Multi-pass membrane protein</topology>
    </subcellularLocation>
</comment>
<evidence type="ECO:0000256" key="11">
    <source>
        <dbReference type="ARBA" id="ARBA00023136"/>
    </source>
</evidence>
<feature type="transmembrane region" description="Helical" evidence="13">
    <location>
        <begin position="129"/>
        <end position="151"/>
    </location>
</feature>
<feature type="domain" description="Cytochrome b561 bacterial/Ni-hydrogenase" evidence="14">
    <location>
        <begin position="2"/>
        <end position="161"/>
    </location>
</feature>
<keyword evidence="9 13" id="KW-1133">Transmembrane helix</keyword>
<dbReference type="PANTHER" id="PTHR30529:SF6">
    <property type="entry name" value="BLL0291 PROTEIN"/>
    <property type="match status" value="1"/>
</dbReference>
<evidence type="ECO:0000259" key="14">
    <source>
        <dbReference type="Pfam" id="PF01292"/>
    </source>
</evidence>
<reference evidence="15 16" key="1">
    <citation type="submission" date="2018-06" db="EMBL/GenBank/DDBJ databases">
        <authorList>
            <person name="Zhirakovskaya E."/>
        </authorList>
    </citation>
    <scope>NUCLEOTIDE SEQUENCE [LARGE SCALE GENOMIC DNA]</scope>
    <source>
        <strain evidence="15 16">LY3</strain>
    </source>
</reference>
<dbReference type="PANTHER" id="PTHR30529">
    <property type="entry name" value="CYTOCHROME B561"/>
    <property type="match status" value="1"/>
</dbReference>
<gene>
    <name evidence="15" type="ORF">DOZ80_10340</name>
</gene>
<keyword evidence="3" id="KW-0813">Transport</keyword>
<name>A0A327N986_PSEFL</name>
<accession>A0A327N986</accession>
<dbReference type="Pfam" id="PF01292">
    <property type="entry name" value="Ni_hydr_CYTB"/>
    <property type="match status" value="1"/>
</dbReference>
<evidence type="ECO:0000256" key="8">
    <source>
        <dbReference type="ARBA" id="ARBA00022982"/>
    </source>
</evidence>
<proteinExistence type="inferred from homology"/>
<evidence type="ECO:0000256" key="5">
    <source>
        <dbReference type="ARBA" id="ARBA00022617"/>
    </source>
</evidence>
<evidence type="ECO:0000313" key="15">
    <source>
        <dbReference type="EMBL" id="RAI70859.1"/>
    </source>
</evidence>
<protein>
    <submittedName>
        <fullName evidence="15">Cytochrome b</fullName>
    </submittedName>
</protein>
<sequence length="178" mass="19323">MFHWLMAIMVLSTLFVGVGMTSSLQWRPLLLNTHLLLGVSIFALVIVRIVNRLTSPSPGHPEDFAPWQALGLALAHLALYALMTALPLVGWALLSAGGYPMPTVLGWALPPLVKADPQLYSILHQAHEIMAYGLFGLILIHLAAALVHAWIKKDGVFSRMTIGSQAENVQARAANTTD</sequence>
<evidence type="ECO:0000256" key="4">
    <source>
        <dbReference type="ARBA" id="ARBA00022475"/>
    </source>
</evidence>
<evidence type="ECO:0000313" key="16">
    <source>
        <dbReference type="Proteomes" id="UP000249493"/>
    </source>
</evidence>
<dbReference type="GO" id="GO:0005886">
    <property type="term" value="C:plasma membrane"/>
    <property type="evidence" value="ECO:0007669"/>
    <property type="project" value="UniProtKB-SubCell"/>
</dbReference>
<comment type="similarity">
    <text evidence="12">Belongs to the cytochrome b561 family.</text>
</comment>
<dbReference type="SUPFAM" id="SSF81342">
    <property type="entry name" value="Transmembrane di-heme cytochromes"/>
    <property type="match status" value="1"/>
</dbReference>
<organism evidence="15 16">
    <name type="scientific">Pseudomonas fluorescens</name>
    <dbReference type="NCBI Taxonomy" id="294"/>
    <lineage>
        <taxon>Bacteria</taxon>
        <taxon>Pseudomonadati</taxon>
        <taxon>Pseudomonadota</taxon>
        <taxon>Gammaproteobacteria</taxon>
        <taxon>Pseudomonadales</taxon>
        <taxon>Pseudomonadaceae</taxon>
        <taxon>Pseudomonas</taxon>
    </lineage>
</organism>
<dbReference type="EMBL" id="QLIN01000003">
    <property type="protein sequence ID" value="RAI70859.1"/>
    <property type="molecule type" value="Genomic_DNA"/>
</dbReference>
<dbReference type="GO" id="GO:0022904">
    <property type="term" value="P:respiratory electron transport chain"/>
    <property type="evidence" value="ECO:0007669"/>
    <property type="project" value="InterPro"/>
</dbReference>
<keyword evidence="4" id="KW-1003">Cell membrane</keyword>
<dbReference type="InterPro" id="IPR011577">
    <property type="entry name" value="Cyt_b561_bac/Ni-Hgenase"/>
</dbReference>
<keyword evidence="8" id="KW-0249">Electron transport</keyword>
<evidence type="ECO:0000256" key="9">
    <source>
        <dbReference type="ARBA" id="ARBA00022989"/>
    </source>
</evidence>
<dbReference type="AlphaFoldDB" id="A0A327N986"/>
<evidence type="ECO:0000256" key="1">
    <source>
        <dbReference type="ARBA" id="ARBA00001970"/>
    </source>
</evidence>
<evidence type="ECO:0000256" key="2">
    <source>
        <dbReference type="ARBA" id="ARBA00004651"/>
    </source>
</evidence>
<evidence type="ECO:0000256" key="3">
    <source>
        <dbReference type="ARBA" id="ARBA00022448"/>
    </source>
</evidence>
<keyword evidence="11 13" id="KW-0472">Membrane</keyword>
<dbReference type="GO" id="GO:0046872">
    <property type="term" value="F:metal ion binding"/>
    <property type="evidence" value="ECO:0007669"/>
    <property type="project" value="UniProtKB-KW"/>
</dbReference>
<keyword evidence="7" id="KW-0479">Metal-binding</keyword>